<dbReference type="Proteomes" id="UP001595923">
    <property type="component" value="Unassembled WGS sequence"/>
</dbReference>
<keyword evidence="1" id="KW-0472">Membrane</keyword>
<evidence type="ECO:0000256" key="1">
    <source>
        <dbReference type="SAM" id="Phobius"/>
    </source>
</evidence>
<feature type="transmembrane region" description="Helical" evidence="1">
    <location>
        <begin position="15"/>
        <end position="38"/>
    </location>
</feature>
<comment type="caution">
    <text evidence="2">The sequence shown here is derived from an EMBL/GenBank/DDBJ whole genome shotgun (WGS) entry which is preliminary data.</text>
</comment>
<gene>
    <name evidence="2" type="ORF">ACFO4E_24515</name>
</gene>
<sequence length="109" mass="12019">MSDPSEQAKDPHPPVWAYAAHAGLTVLAVPLAFAEWYFMMFMALGISDSGGTGTWRELVWWCAMGVGVIALAVLGLSWSRRFAHTRWRLVGVAYLMAPLPIMIAEQALQ</sequence>
<keyword evidence="3" id="KW-1185">Reference proteome</keyword>
<organism evidence="2 3">
    <name type="scientific">Nocardiopsis mangrovi</name>
    <dbReference type="NCBI Taxonomy" id="1179818"/>
    <lineage>
        <taxon>Bacteria</taxon>
        <taxon>Bacillati</taxon>
        <taxon>Actinomycetota</taxon>
        <taxon>Actinomycetes</taxon>
        <taxon>Streptosporangiales</taxon>
        <taxon>Nocardiopsidaceae</taxon>
        <taxon>Nocardiopsis</taxon>
    </lineage>
</organism>
<dbReference type="EMBL" id="JBHSFQ010000031">
    <property type="protein sequence ID" value="MFC4565032.1"/>
    <property type="molecule type" value="Genomic_DNA"/>
</dbReference>
<keyword evidence="1" id="KW-1133">Transmembrane helix</keyword>
<keyword evidence="1" id="KW-0812">Transmembrane</keyword>
<accession>A0ABV9E2V1</accession>
<evidence type="ECO:0000313" key="2">
    <source>
        <dbReference type="EMBL" id="MFC4565032.1"/>
    </source>
</evidence>
<dbReference type="RefSeq" id="WP_378578652.1">
    <property type="nucleotide sequence ID" value="NZ_JBHSFQ010000031.1"/>
</dbReference>
<evidence type="ECO:0000313" key="3">
    <source>
        <dbReference type="Proteomes" id="UP001595923"/>
    </source>
</evidence>
<feature type="transmembrane region" description="Helical" evidence="1">
    <location>
        <begin position="58"/>
        <end position="77"/>
    </location>
</feature>
<protein>
    <submittedName>
        <fullName evidence="2">Uncharacterized protein</fullName>
    </submittedName>
</protein>
<reference evidence="3" key="1">
    <citation type="journal article" date="2019" name="Int. J. Syst. Evol. Microbiol.">
        <title>The Global Catalogue of Microorganisms (GCM) 10K type strain sequencing project: providing services to taxonomists for standard genome sequencing and annotation.</title>
        <authorList>
            <consortium name="The Broad Institute Genomics Platform"/>
            <consortium name="The Broad Institute Genome Sequencing Center for Infectious Disease"/>
            <person name="Wu L."/>
            <person name="Ma J."/>
        </authorList>
    </citation>
    <scope>NUCLEOTIDE SEQUENCE [LARGE SCALE GENOMIC DNA]</scope>
    <source>
        <strain evidence="3">XZYJ18</strain>
    </source>
</reference>
<name>A0ABV9E2V1_9ACTN</name>
<proteinExistence type="predicted"/>